<dbReference type="HOGENOM" id="CLU_1823436_0_0_0"/>
<keyword evidence="2" id="KW-1185">Reference proteome</keyword>
<dbReference type="eggNOG" id="ENOG5030T94">
    <property type="taxonomic scope" value="Bacteria"/>
</dbReference>
<reference evidence="1 2" key="1">
    <citation type="submission" date="2007-08" db="EMBL/GenBank/DDBJ databases">
        <title>Complete sequence of Roseiflexus castenholzii DSM 13941.</title>
        <authorList>
            <consortium name="US DOE Joint Genome Institute"/>
            <person name="Copeland A."/>
            <person name="Lucas S."/>
            <person name="Lapidus A."/>
            <person name="Barry K."/>
            <person name="Glavina del Rio T."/>
            <person name="Dalin E."/>
            <person name="Tice H."/>
            <person name="Pitluck S."/>
            <person name="Thompson L.S."/>
            <person name="Brettin T."/>
            <person name="Bruce D."/>
            <person name="Detter J.C."/>
            <person name="Han C."/>
            <person name="Tapia R."/>
            <person name="Schmutz J."/>
            <person name="Larimer F."/>
            <person name="Land M."/>
            <person name="Hauser L."/>
            <person name="Kyrpides N."/>
            <person name="Mikhailova N."/>
            <person name="Bryant D.A."/>
            <person name="Hanada S."/>
            <person name="Tsukatani Y."/>
            <person name="Richardson P."/>
        </authorList>
    </citation>
    <scope>NUCLEOTIDE SEQUENCE [LARGE SCALE GENOMIC DNA]</scope>
    <source>
        <strain evidence="2">DSM 13941 / HLO8</strain>
    </source>
</reference>
<sequence>MYIRWIVRKHKNAGAANVTFHDAYLVESYRDENDTPRQRTVCYLGNIRQIGDEFPPLEREIFFLRAERILMSIPEIDGEEREAILALLRQKVPELSEEEAIIAFHNNLRWFARWIRSRGRRVSRDELLRMIDTAADSIEV</sequence>
<organism evidence="1 2">
    <name type="scientific">Roseiflexus castenholzii (strain DSM 13941 / HLO8)</name>
    <dbReference type="NCBI Taxonomy" id="383372"/>
    <lineage>
        <taxon>Bacteria</taxon>
        <taxon>Bacillati</taxon>
        <taxon>Chloroflexota</taxon>
        <taxon>Chloroflexia</taxon>
        <taxon>Chloroflexales</taxon>
        <taxon>Roseiflexineae</taxon>
        <taxon>Roseiflexaceae</taxon>
        <taxon>Roseiflexus</taxon>
    </lineage>
</organism>
<dbReference type="STRING" id="383372.Rcas_2766"/>
<dbReference type="RefSeq" id="WP_012121261.1">
    <property type="nucleotide sequence ID" value="NC_009767.1"/>
</dbReference>
<evidence type="ECO:0000313" key="1">
    <source>
        <dbReference type="EMBL" id="ABU58837.1"/>
    </source>
</evidence>
<proteinExistence type="predicted"/>
<dbReference type="Proteomes" id="UP000000263">
    <property type="component" value="Chromosome"/>
</dbReference>
<evidence type="ECO:0000313" key="2">
    <source>
        <dbReference type="Proteomes" id="UP000000263"/>
    </source>
</evidence>
<accession>A7NMR6</accession>
<dbReference type="AlphaFoldDB" id="A7NMR6"/>
<protein>
    <submittedName>
        <fullName evidence="1">Uncharacterized protein</fullName>
    </submittedName>
</protein>
<dbReference type="EMBL" id="CP000804">
    <property type="protein sequence ID" value="ABU58837.1"/>
    <property type="molecule type" value="Genomic_DNA"/>
</dbReference>
<gene>
    <name evidence="1" type="ordered locus">Rcas_2766</name>
</gene>
<name>A7NMR6_ROSCS</name>
<dbReference type="KEGG" id="rca:Rcas_2766"/>
<dbReference type="OrthoDB" id="8547152at2"/>